<dbReference type="InterPro" id="IPR034829">
    <property type="entry name" value="DnaD-like_sf"/>
</dbReference>
<reference evidence="4" key="2">
    <citation type="journal article" date="2021" name="PeerJ">
        <title>Extensive microbial diversity within the chicken gut microbiome revealed by metagenomics and culture.</title>
        <authorList>
            <person name="Gilroy R."/>
            <person name="Ravi A."/>
            <person name="Getino M."/>
            <person name="Pursley I."/>
            <person name="Horton D.L."/>
            <person name="Alikhan N.F."/>
            <person name="Baker D."/>
            <person name="Gharbi K."/>
            <person name="Hall N."/>
            <person name="Watson M."/>
            <person name="Adriaenssens E.M."/>
            <person name="Foster-Nyarko E."/>
            <person name="Jarju S."/>
            <person name="Secka A."/>
            <person name="Antonio M."/>
            <person name="Oren A."/>
            <person name="Chaudhuri R.R."/>
            <person name="La Ragione R."/>
            <person name="Hildebrand F."/>
            <person name="Pallen M.J."/>
        </authorList>
    </citation>
    <scope>NUCLEOTIDE SEQUENCE</scope>
    <source>
        <strain evidence="4">CHK123-3438</strain>
    </source>
</reference>
<dbReference type="Gene3D" id="1.10.10.630">
    <property type="entry name" value="DnaD domain-like"/>
    <property type="match status" value="2"/>
</dbReference>
<accession>A0A9D1GI25</accession>
<dbReference type="InterPro" id="IPR053162">
    <property type="entry name" value="DnaD"/>
</dbReference>
<evidence type="ECO:0000256" key="2">
    <source>
        <dbReference type="SAM" id="MobiDB-lite"/>
    </source>
</evidence>
<dbReference type="PIRSF" id="PIRSF033722">
    <property type="entry name" value="DnaD_CA_C3587_prd"/>
    <property type="match status" value="1"/>
</dbReference>
<reference evidence="4" key="1">
    <citation type="submission" date="2020-10" db="EMBL/GenBank/DDBJ databases">
        <authorList>
            <person name="Gilroy R."/>
        </authorList>
    </citation>
    <scope>NUCLEOTIDE SEQUENCE</scope>
    <source>
        <strain evidence="4">CHK123-3438</strain>
    </source>
</reference>
<dbReference type="InterPro" id="IPR017019">
    <property type="entry name" value="DNA_replication_prd_bac"/>
</dbReference>
<dbReference type="EMBL" id="DVKS01000055">
    <property type="protein sequence ID" value="HIT41131.1"/>
    <property type="molecule type" value="Genomic_DNA"/>
</dbReference>
<gene>
    <name evidence="4" type="ORF">IAB60_03350</name>
</gene>
<dbReference type="PANTHER" id="PTHR37293:SF5">
    <property type="entry name" value="DNA REPLICATION PROTEIN"/>
    <property type="match status" value="1"/>
</dbReference>
<evidence type="ECO:0000313" key="4">
    <source>
        <dbReference type="EMBL" id="HIT41131.1"/>
    </source>
</evidence>
<name>A0A9D1GI25_9FIRM</name>
<feature type="compositionally biased region" description="Polar residues" evidence="2">
    <location>
        <begin position="339"/>
        <end position="351"/>
    </location>
</feature>
<organism evidence="4 5">
    <name type="scientific">Candidatus Caccovicinus merdipullorum</name>
    <dbReference type="NCBI Taxonomy" id="2840724"/>
    <lineage>
        <taxon>Bacteria</taxon>
        <taxon>Bacillati</taxon>
        <taxon>Bacillota</taxon>
        <taxon>Clostridia</taxon>
        <taxon>Eubacteriales</taxon>
        <taxon>Candidatus Caccovicinus</taxon>
    </lineage>
</organism>
<dbReference type="SUPFAM" id="SSF158499">
    <property type="entry name" value="DnaD domain-like"/>
    <property type="match status" value="2"/>
</dbReference>
<dbReference type="PANTHER" id="PTHR37293">
    <property type="entry name" value="PHAGE REPLICATION PROTEIN-RELATED"/>
    <property type="match status" value="1"/>
</dbReference>
<dbReference type="InterPro" id="IPR006343">
    <property type="entry name" value="DnaB/C_C"/>
</dbReference>
<dbReference type="Pfam" id="PF07261">
    <property type="entry name" value="DnaB_2"/>
    <property type="match status" value="2"/>
</dbReference>
<proteinExistence type="inferred from homology"/>
<feature type="compositionally biased region" description="Basic and acidic residues" evidence="2">
    <location>
        <begin position="320"/>
        <end position="330"/>
    </location>
</feature>
<dbReference type="Proteomes" id="UP000886860">
    <property type="component" value="Unassembled WGS sequence"/>
</dbReference>
<comment type="similarity">
    <text evidence="1">Belongs to the DnaB/DnaD family.</text>
</comment>
<comment type="caution">
    <text evidence="4">The sequence shown here is derived from an EMBL/GenBank/DDBJ whole genome shotgun (WGS) entry which is preliminary data.</text>
</comment>
<sequence>MEWDFSDDFQINATLVANRFIDEYMAGASGEYVKIYLYLLRHRDRIPDAAQTAEALHCTEGDVRRAIAYWQKTGVMTSRAGESQTGETAKALPPESRERIRQPAETGKKDAAGPEAKTNRSDKMPAFAENTAPAGKRSSQDYSLDNISRLSADEDFSQLLYIAQKYMNKVFTQRECQVFGYLYDELKLSAELLEYLVEYCVQNGHTSIRYMETVALNWHQKGLLTLEAAKDYSAGFQKDYFAVMKAFGLTDRRPAEAEKRFMENWFGAWGFTREVVVEACNRTIAATHSPSFQYADKILAQWKKAGVKNLSDVEELDMIRRSQEREKDGSGKGTKSSGQRNTANRFHNFQQSATDYDSLMMEKVRARMKE</sequence>
<feature type="region of interest" description="Disordered" evidence="2">
    <location>
        <begin position="78"/>
        <end position="140"/>
    </location>
</feature>
<dbReference type="AlphaFoldDB" id="A0A9D1GI25"/>
<feature type="domain" description="DnaB/C C-terminal" evidence="3">
    <location>
        <begin position="252"/>
        <end position="315"/>
    </location>
</feature>
<feature type="region of interest" description="Disordered" evidence="2">
    <location>
        <begin position="320"/>
        <end position="351"/>
    </location>
</feature>
<evidence type="ECO:0000313" key="5">
    <source>
        <dbReference type="Proteomes" id="UP000886860"/>
    </source>
</evidence>
<protein>
    <submittedName>
        <fullName evidence="4">DnaD domain protein</fullName>
    </submittedName>
</protein>
<evidence type="ECO:0000256" key="1">
    <source>
        <dbReference type="ARBA" id="ARBA00093462"/>
    </source>
</evidence>
<feature type="domain" description="DnaB/C C-terminal" evidence="3">
    <location>
        <begin position="162"/>
        <end position="232"/>
    </location>
</feature>
<feature type="compositionally biased region" description="Polar residues" evidence="2">
    <location>
        <begin position="78"/>
        <end position="87"/>
    </location>
</feature>
<evidence type="ECO:0000259" key="3">
    <source>
        <dbReference type="Pfam" id="PF07261"/>
    </source>
</evidence>
<dbReference type="NCBIfam" id="TIGR01446">
    <property type="entry name" value="DnaD_dom"/>
    <property type="match status" value="2"/>
</dbReference>
<feature type="compositionally biased region" description="Basic and acidic residues" evidence="2">
    <location>
        <begin position="95"/>
        <end position="123"/>
    </location>
</feature>